<accession>A0A852E855</accession>
<keyword evidence="1" id="KW-1133">Transmembrane helix</keyword>
<dbReference type="Proteomes" id="UP000656497">
    <property type="component" value="Unassembled WGS sequence"/>
</dbReference>
<keyword evidence="1" id="KW-0472">Membrane</keyword>
<dbReference type="InterPro" id="IPR018154">
    <property type="entry name" value="TLV/ENV_coat_polyprotein"/>
</dbReference>
<dbReference type="AlphaFoldDB" id="A0A852E855"/>
<dbReference type="Pfam" id="PF00429">
    <property type="entry name" value="TLV_coat"/>
    <property type="match status" value="1"/>
</dbReference>
<dbReference type="PANTHER" id="PTHR10424">
    <property type="entry name" value="VIRAL ENVELOPE PROTEIN"/>
    <property type="match status" value="1"/>
</dbReference>
<evidence type="ECO:0000313" key="3">
    <source>
        <dbReference type="Proteomes" id="UP000656497"/>
    </source>
</evidence>
<proteinExistence type="predicted"/>
<gene>
    <name evidence="2" type="primary">Env1_0</name>
    <name evidence="2" type="ORF">VIDMAC_R14451</name>
</gene>
<evidence type="ECO:0000256" key="1">
    <source>
        <dbReference type="SAM" id="Phobius"/>
    </source>
</evidence>
<dbReference type="CDD" id="cd09851">
    <property type="entry name" value="HTLV-1-like_HR1-HR2"/>
    <property type="match status" value="1"/>
</dbReference>
<comment type="caution">
    <text evidence="2">The sequence shown here is derived from an EMBL/GenBank/DDBJ whole genome shotgun (WGS) entry which is preliminary data.</text>
</comment>
<feature type="non-terminal residue" evidence="2">
    <location>
        <position position="1"/>
    </location>
</feature>
<sequence length="281" mass="32048">KETLCQVTMWPQSYENSKWLIPANGTKWVCSRSGVTPCLSLKVFNRTEEYCIQVAIVPWISYHTEEFVYNRWESGLYHQKREPISALTIATLITLGAVGAGRGITSLVKQGQGFQSLRTAVDEDLVRIEKYITALEKSLRSLSEVALQNRRGLDLLFLQQEGLCAALGKECCFYADHTGVVRDTMAKLREGLEKRRKEKEQQKGWYESWFDNSPWLTTLLSTLAGPLVLVILVLTFGHCIFNKMIEIVEGRLEAAHLMLVRERYEQLEENQVGEAPMLKSQ</sequence>
<feature type="transmembrane region" description="Helical" evidence="1">
    <location>
        <begin position="84"/>
        <end position="104"/>
    </location>
</feature>
<dbReference type="SUPFAM" id="SSF58069">
    <property type="entry name" value="Virus ectodomain"/>
    <property type="match status" value="1"/>
</dbReference>
<name>A0A852E855_VIDMA</name>
<keyword evidence="3" id="KW-1185">Reference proteome</keyword>
<reference evidence="2" key="1">
    <citation type="submission" date="2019-09" db="EMBL/GenBank/DDBJ databases">
        <title>Bird 10,000 Genomes (B10K) Project - Family phase.</title>
        <authorList>
            <person name="Zhang G."/>
        </authorList>
    </citation>
    <scope>NUCLEOTIDE SEQUENCE</scope>
    <source>
        <strain evidence="2">B10K-DU-002-50</strain>
        <tissue evidence="2">Muscle</tissue>
    </source>
</reference>
<evidence type="ECO:0000313" key="2">
    <source>
        <dbReference type="EMBL" id="NXP98951.1"/>
    </source>
</evidence>
<dbReference type="Gene3D" id="1.10.287.210">
    <property type="match status" value="1"/>
</dbReference>
<feature type="transmembrane region" description="Helical" evidence="1">
    <location>
        <begin position="215"/>
        <end position="241"/>
    </location>
</feature>
<dbReference type="PANTHER" id="PTHR10424:SF82">
    <property type="entry name" value="ENVELOPE GLYCOPROTEIN-RELATED"/>
    <property type="match status" value="1"/>
</dbReference>
<feature type="non-terminal residue" evidence="2">
    <location>
        <position position="281"/>
    </location>
</feature>
<keyword evidence="1" id="KW-0812">Transmembrane</keyword>
<dbReference type="EMBL" id="WBNN01007444">
    <property type="protein sequence ID" value="NXP98951.1"/>
    <property type="molecule type" value="Genomic_DNA"/>
</dbReference>
<protein>
    <submittedName>
        <fullName evidence="2">ENV1 protein</fullName>
    </submittedName>
</protein>
<organism evidence="2 3">
    <name type="scientific">Vidua macroura</name>
    <name type="common">Pin-tailed whydah</name>
    <dbReference type="NCBI Taxonomy" id="187451"/>
    <lineage>
        <taxon>Eukaryota</taxon>
        <taxon>Metazoa</taxon>
        <taxon>Chordata</taxon>
        <taxon>Craniata</taxon>
        <taxon>Vertebrata</taxon>
        <taxon>Euteleostomi</taxon>
        <taxon>Archelosauria</taxon>
        <taxon>Archosauria</taxon>
        <taxon>Dinosauria</taxon>
        <taxon>Saurischia</taxon>
        <taxon>Theropoda</taxon>
        <taxon>Coelurosauria</taxon>
        <taxon>Aves</taxon>
        <taxon>Neognathae</taxon>
        <taxon>Neoaves</taxon>
        <taxon>Telluraves</taxon>
        <taxon>Australaves</taxon>
        <taxon>Passeriformes</taxon>
        <taxon>Passeroidea</taxon>
        <taxon>Estrildidae</taxon>
        <taxon>Viduinae</taxon>
        <taxon>Vidua</taxon>
    </lineage>
</organism>